<comment type="caution">
    <text evidence="2">The sequence shown here is derived from an EMBL/GenBank/DDBJ whole genome shotgun (WGS) entry which is preliminary data.</text>
</comment>
<dbReference type="RefSeq" id="WP_224191051.1">
    <property type="nucleotide sequence ID" value="NZ_JAIRAU010000005.1"/>
</dbReference>
<organism evidence="2 3">
    <name type="scientific">Nannocystis pusilla</name>
    <dbReference type="NCBI Taxonomy" id="889268"/>
    <lineage>
        <taxon>Bacteria</taxon>
        <taxon>Pseudomonadati</taxon>
        <taxon>Myxococcota</taxon>
        <taxon>Polyangia</taxon>
        <taxon>Nannocystales</taxon>
        <taxon>Nannocystaceae</taxon>
        <taxon>Nannocystis</taxon>
    </lineage>
</organism>
<proteinExistence type="predicted"/>
<feature type="transmembrane region" description="Helical" evidence="1">
    <location>
        <begin position="187"/>
        <end position="208"/>
    </location>
</feature>
<reference evidence="2" key="1">
    <citation type="submission" date="2021-08" db="EMBL/GenBank/DDBJ databases">
        <authorList>
            <person name="Stevens D.C."/>
        </authorList>
    </citation>
    <scope>NUCLEOTIDE SEQUENCE</scope>
    <source>
        <strain evidence="2">DSM 53165</strain>
    </source>
</reference>
<evidence type="ECO:0000313" key="2">
    <source>
        <dbReference type="EMBL" id="MBZ5709274.1"/>
    </source>
</evidence>
<protein>
    <submittedName>
        <fullName evidence="2">Uncharacterized protein</fullName>
    </submittedName>
</protein>
<evidence type="ECO:0000313" key="3">
    <source>
        <dbReference type="Proteomes" id="UP001139031"/>
    </source>
</evidence>
<sequence>MAQPTPEDPPGLLEMETSPQTKNYRANRLKLWQLLQQKHKESRETAIKHGATEAAADEYASRTLRGEINIFIDELLTHTRKLEVLNFIMAAPREWGLRGELLLGADPLVPSLIARSYPVAAWVDKIDALDLAVAADAKGWQAWLGARLDALGEAGRAASEHVFGAVEHIGKGLGEGVGAVGEGVGRALMIGVGVLSIGAVVIGGIWVLRR</sequence>
<dbReference type="Proteomes" id="UP001139031">
    <property type="component" value="Unassembled WGS sequence"/>
</dbReference>
<keyword evidence="1" id="KW-1133">Transmembrane helix</keyword>
<name>A0ABS7TM27_9BACT</name>
<keyword evidence="1" id="KW-0472">Membrane</keyword>
<gene>
    <name evidence="2" type="ORF">K7C98_08370</name>
</gene>
<dbReference type="EMBL" id="JAIRAU010000005">
    <property type="protein sequence ID" value="MBZ5709274.1"/>
    <property type="molecule type" value="Genomic_DNA"/>
</dbReference>
<evidence type="ECO:0000256" key="1">
    <source>
        <dbReference type="SAM" id="Phobius"/>
    </source>
</evidence>
<keyword evidence="3" id="KW-1185">Reference proteome</keyword>
<accession>A0ABS7TM27</accession>
<keyword evidence="1" id="KW-0812">Transmembrane</keyword>